<feature type="domain" description="XPG-I" evidence="3">
    <location>
        <begin position="266"/>
        <end position="353"/>
    </location>
</feature>
<proteinExistence type="inferred from homology"/>
<evidence type="ECO:0000259" key="3">
    <source>
        <dbReference type="Pfam" id="PF00867"/>
    </source>
</evidence>
<feature type="region of interest" description="Disordered" evidence="2">
    <location>
        <begin position="383"/>
        <end position="444"/>
    </location>
</feature>
<evidence type="ECO:0000313" key="5">
    <source>
        <dbReference type="Proteomes" id="UP000007799"/>
    </source>
</evidence>
<organism evidence="5">
    <name type="scientific">Salpingoeca rosetta (strain ATCC 50818 / BSB-021)</name>
    <dbReference type="NCBI Taxonomy" id="946362"/>
    <lineage>
        <taxon>Eukaryota</taxon>
        <taxon>Choanoflagellata</taxon>
        <taxon>Craspedida</taxon>
        <taxon>Salpingoecidae</taxon>
        <taxon>Salpingoeca</taxon>
    </lineage>
</organism>
<dbReference type="InterPro" id="IPR029060">
    <property type="entry name" value="PIN-like_dom_sf"/>
</dbReference>
<feature type="region of interest" description="Disordered" evidence="2">
    <location>
        <begin position="476"/>
        <end position="502"/>
    </location>
</feature>
<evidence type="ECO:0000256" key="1">
    <source>
        <dbReference type="ARBA" id="ARBA00007398"/>
    </source>
</evidence>
<comment type="similarity">
    <text evidence="1">Belongs to the asteroid family.</text>
</comment>
<feature type="compositionally biased region" description="Low complexity" evidence="2">
    <location>
        <begin position="64"/>
        <end position="90"/>
    </location>
</feature>
<accession>F2TVI0</accession>
<dbReference type="OrthoDB" id="25987at2759"/>
<dbReference type="Proteomes" id="UP000007799">
    <property type="component" value="Unassembled WGS sequence"/>
</dbReference>
<dbReference type="PANTHER" id="PTHR15665:SF1">
    <property type="entry name" value="PROTEIN ASTEROID HOMOLOG 1"/>
    <property type="match status" value="1"/>
</dbReference>
<feature type="compositionally biased region" description="Low complexity" evidence="2">
    <location>
        <begin position="736"/>
        <end position="759"/>
    </location>
</feature>
<evidence type="ECO:0000313" key="4">
    <source>
        <dbReference type="EMBL" id="EGD72076.1"/>
    </source>
</evidence>
<dbReference type="GeneID" id="16067924"/>
<feature type="compositionally biased region" description="Basic and acidic residues" evidence="2">
    <location>
        <begin position="817"/>
        <end position="828"/>
    </location>
</feature>
<reference evidence="4" key="1">
    <citation type="submission" date="2009-08" db="EMBL/GenBank/DDBJ databases">
        <title>Annotation of Salpingoeca rosetta.</title>
        <authorList>
            <consortium name="The Broad Institute Genome Sequencing Platform"/>
            <person name="Russ C."/>
            <person name="Cuomo C."/>
            <person name="Burger G."/>
            <person name="Gray M.W."/>
            <person name="Holland P.W.H."/>
            <person name="King N."/>
            <person name="Lang F.B.F."/>
            <person name="Roger A.J."/>
            <person name="Ruiz-Trillo I."/>
            <person name="Young S.K."/>
            <person name="Zeng Q."/>
            <person name="Gargeya S."/>
            <person name="Alvarado L."/>
            <person name="Berlin A."/>
            <person name="Chapman S.B."/>
            <person name="Chen Z."/>
            <person name="Freedman E."/>
            <person name="Gellesch M."/>
            <person name="Goldberg J."/>
            <person name="Griggs A."/>
            <person name="Gujja S."/>
            <person name="Heilman E."/>
            <person name="Heiman D."/>
            <person name="Howarth C."/>
            <person name="Mehta T."/>
            <person name="Neiman D."/>
            <person name="Pearson M."/>
            <person name="Roberts A."/>
            <person name="Saif S."/>
            <person name="Shea T."/>
            <person name="Shenoy N."/>
            <person name="Sisk P."/>
            <person name="Stolte C."/>
            <person name="Sykes S."/>
            <person name="White J."/>
            <person name="Yandava C."/>
            <person name="Haas B."/>
            <person name="Nusbaum C."/>
            <person name="Birren B."/>
        </authorList>
    </citation>
    <scope>NUCLEOTIDE SEQUENCE [LARGE SCALE GENOMIC DNA]</scope>
    <source>
        <strain evidence="4">ATCC 50818</strain>
    </source>
</reference>
<name>F2TVI0_SALR5</name>
<feature type="region of interest" description="Disordered" evidence="2">
    <location>
        <begin position="173"/>
        <end position="242"/>
    </location>
</feature>
<dbReference type="InterPro" id="IPR026832">
    <property type="entry name" value="Asteroid"/>
</dbReference>
<dbReference type="SUPFAM" id="SSF88723">
    <property type="entry name" value="PIN domain-like"/>
    <property type="match status" value="1"/>
</dbReference>
<protein>
    <recommendedName>
        <fullName evidence="3">XPG-I domain-containing protein</fullName>
    </recommendedName>
</protein>
<feature type="compositionally biased region" description="Gly residues" evidence="2">
    <location>
        <begin position="427"/>
        <end position="443"/>
    </location>
</feature>
<feature type="compositionally biased region" description="Basic residues" evidence="2">
    <location>
        <begin position="180"/>
        <end position="223"/>
    </location>
</feature>
<feature type="region of interest" description="Disordered" evidence="2">
    <location>
        <begin position="732"/>
        <end position="760"/>
    </location>
</feature>
<dbReference type="InterPro" id="IPR006086">
    <property type="entry name" value="XPG-I_dom"/>
</dbReference>
<keyword evidence="5" id="KW-1185">Reference proteome</keyword>
<sequence>MGIRGLRAVVEEEDDGCGGGVEVVKAYEDVVFHNSSNSSSRVAECDGKQAQEEVSKQVGKDETATSATSSNTTTTNSNTNTSNSNSNSNSVVVDGGGLLYRLVQEATSMAEHPHAQWDGLKYAVLQCMDLLTKCFDSVTVVLDGPAPLTKQDTLQDRQLQLAKHARAMCSSLAREDEGTRHHHHQQQQRQSHRAPRHKQQKHQHQHRRHQHRKQGKRAARKHATAGQGARPSNHGHSQRGADGPCILPPGLWHFFTSILLDRFGSKVAVIMATHEGDALVAAVARQKAYGYVMANDSDFFMYKCRYLPLPHVRFDYSQERIECKLFRREALLQRLGLSSWPQLCVVASLAGNDYTTARTHQRALKRPSVLQAAQLVAACFAEQEEQARRRPPPTATAEVGGDREGGGDGDGGDGGRGAVDRGRGADSNGGGDAGGNGGEGVEGVGAVERDGESAAEEGAVETSAEVMADTMVNEASPAATAARGVEDDVCEEQQQERTAEGGEVDVDVEAQAAVGETMMEGASEEHVTTIDRQAGEEETQREMNEGSAAEQVGAVASVVLVRESIRGVSTTLNRTNFHHSCMQYAGCNINNCLAGVLLNSELTHPTQQQTLQTLPDTVLSLQAALRVLDGVDAAAITSTRLGMYLTAYVYCRRREWNVFALGLASHRTTLGGGSSGGRSRAPHRLHVHVNMHAPVVVDHRAGAQVNRRLCSLQHRALVRFISDAIQRRAGAVPDHSITNTSTNNNNNNNSNHDSSNRSSVHPGHDLDVVWVTHKVVDGYALRTLCHFPDAFPCHDEAWLHLCQELLQATDKRRKQQRQQEERQEEGRGLGDGAEAVAATATPTLQGGLQGGGGKHSPRAKNAASDAGHAKGNPFALLLLPDE</sequence>
<dbReference type="PANTHER" id="PTHR15665">
    <property type="entry name" value="ASTEROID PROTEIN"/>
    <property type="match status" value="1"/>
</dbReference>
<dbReference type="InParanoid" id="F2TVI0"/>
<feature type="compositionally biased region" description="Basic and acidic residues" evidence="2">
    <location>
        <begin position="43"/>
        <end position="63"/>
    </location>
</feature>
<dbReference type="KEGG" id="sre:PTSG_00093"/>
<dbReference type="Pfam" id="PF00867">
    <property type="entry name" value="XPG_I"/>
    <property type="match status" value="1"/>
</dbReference>
<dbReference type="AlphaFoldDB" id="F2TVI0"/>
<dbReference type="EMBL" id="GL832955">
    <property type="protein sequence ID" value="EGD72076.1"/>
    <property type="molecule type" value="Genomic_DNA"/>
</dbReference>
<evidence type="ECO:0000256" key="2">
    <source>
        <dbReference type="SAM" id="MobiDB-lite"/>
    </source>
</evidence>
<feature type="region of interest" description="Disordered" evidence="2">
    <location>
        <begin position="813"/>
        <end position="882"/>
    </location>
</feature>
<feature type="region of interest" description="Disordered" evidence="2">
    <location>
        <begin position="38"/>
        <end position="90"/>
    </location>
</feature>
<dbReference type="RefSeq" id="XP_004998648.1">
    <property type="nucleotide sequence ID" value="XM_004998591.1"/>
</dbReference>
<gene>
    <name evidence="4" type="ORF">PTSG_00093</name>
</gene>
<dbReference type="Gene3D" id="3.40.50.1010">
    <property type="entry name" value="5'-nuclease"/>
    <property type="match status" value="1"/>
</dbReference>
<feature type="compositionally biased region" description="Gly residues" evidence="2">
    <location>
        <begin position="408"/>
        <end position="417"/>
    </location>
</feature>
<dbReference type="GO" id="GO:0004518">
    <property type="term" value="F:nuclease activity"/>
    <property type="evidence" value="ECO:0007669"/>
    <property type="project" value="InterPro"/>
</dbReference>